<keyword evidence="8" id="KW-0448">Lipopolysaccharide biosynthesis</keyword>
<evidence type="ECO:0000256" key="2">
    <source>
        <dbReference type="ARBA" id="ARBA00004756"/>
    </source>
</evidence>
<evidence type="ECO:0000256" key="7">
    <source>
        <dbReference type="ARBA" id="ARBA00049112"/>
    </source>
</evidence>
<dbReference type="SUPFAM" id="SSF51569">
    <property type="entry name" value="Aldolase"/>
    <property type="match status" value="1"/>
</dbReference>
<evidence type="ECO:0000256" key="4">
    <source>
        <dbReference type="ARBA" id="ARBA00010499"/>
    </source>
</evidence>
<organism evidence="10 11">
    <name type="scientific">Luteolibacter algae</name>
    <dbReference type="NCBI Taxonomy" id="454151"/>
    <lineage>
        <taxon>Bacteria</taxon>
        <taxon>Pseudomonadati</taxon>
        <taxon>Verrucomicrobiota</taxon>
        <taxon>Verrucomicrobiia</taxon>
        <taxon>Verrucomicrobiales</taxon>
        <taxon>Verrucomicrobiaceae</taxon>
        <taxon>Luteolibacter</taxon>
    </lineage>
</organism>
<comment type="caution">
    <text evidence="10">The sequence shown here is derived from an EMBL/GenBank/DDBJ whole genome shotgun (WGS) entry which is preliminary data.</text>
</comment>
<comment type="pathway">
    <text evidence="3 8">Carbohydrate biosynthesis; 3-deoxy-D-manno-octulosonate biosynthesis; 3-deoxy-D-manno-octulosonate from D-ribulose 5-phosphate: step 2/3.</text>
</comment>
<keyword evidence="6 8" id="KW-0808">Transferase</keyword>
<evidence type="ECO:0000259" key="9">
    <source>
        <dbReference type="Pfam" id="PF00793"/>
    </source>
</evidence>
<dbReference type="Proteomes" id="UP001597375">
    <property type="component" value="Unassembled WGS sequence"/>
</dbReference>
<evidence type="ECO:0000256" key="6">
    <source>
        <dbReference type="ARBA" id="ARBA00022679"/>
    </source>
</evidence>
<dbReference type="RefSeq" id="WP_386817763.1">
    <property type="nucleotide sequence ID" value="NZ_JBHUIT010000001.1"/>
</dbReference>
<evidence type="ECO:0000256" key="8">
    <source>
        <dbReference type="HAMAP-Rule" id="MF_00056"/>
    </source>
</evidence>
<dbReference type="HAMAP" id="MF_00056">
    <property type="entry name" value="KDO8P_synth"/>
    <property type="match status" value="1"/>
</dbReference>
<dbReference type="NCBIfam" id="NF003543">
    <property type="entry name" value="PRK05198.1"/>
    <property type="match status" value="1"/>
</dbReference>
<keyword evidence="11" id="KW-1185">Reference proteome</keyword>
<keyword evidence="5 8" id="KW-0963">Cytoplasm</keyword>
<accession>A0ABW5D352</accession>
<dbReference type="Pfam" id="PF00793">
    <property type="entry name" value="DAHP_synth_1"/>
    <property type="match status" value="1"/>
</dbReference>
<dbReference type="InterPro" id="IPR006218">
    <property type="entry name" value="DAHP1/KDSA"/>
</dbReference>
<comment type="pathway">
    <text evidence="2">Bacterial outer membrane biogenesis; lipopolysaccharide biosynthesis.</text>
</comment>
<feature type="domain" description="DAHP synthetase I/KDSA" evidence="9">
    <location>
        <begin position="14"/>
        <end position="260"/>
    </location>
</feature>
<sequence>MKSFQPFQISNVPVGGPAPFFILGPCALETETFAWEMARSLKEIADRTGIPFVFKASFDKANRTSVGSFRGPGIEEGCRILGEISKELKIPVTTDIHTSEQAEIAAEHIDLLQIPAFLCRQTDLLEAAAKTGRVVNVKKGQFLAPWDCVNIADKMRAFGCERFLITERGTTFGYNNLVVDMRSLHILRKEGIPVIFDATHSVQRPGGLGGATGGDGELAPVLARAAVATGVDGLFMEVHSDPENALSDGPNQIPLEFIEDLLIKLLAIHHASH</sequence>
<protein>
    <recommendedName>
        <fullName evidence="8">2-dehydro-3-deoxyphosphooctonate aldolase</fullName>
        <ecNumber evidence="8">2.5.1.55</ecNumber>
    </recommendedName>
    <alternativeName>
        <fullName evidence="8">3-deoxy-D-manno-octulosonic acid 8-phosphate synthase</fullName>
    </alternativeName>
    <alternativeName>
        <fullName evidence="8">KDO-8-phosphate synthase</fullName>
        <shortName evidence="8">KDO 8-P synthase</shortName>
        <shortName evidence="8">KDOPS</shortName>
    </alternativeName>
    <alternativeName>
        <fullName evidence="8">Phospho-2-dehydro-3-deoxyoctonate aldolase</fullName>
    </alternativeName>
</protein>
<reference evidence="11" key="1">
    <citation type="journal article" date="2019" name="Int. J. Syst. Evol. Microbiol.">
        <title>The Global Catalogue of Microorganisms (GCM) 10K type strain sequencing project: providing services to taxonomists for standard genome sequencing and annotation.</title>
        <authorList>
            <consortium name="The Broad Institute Genomics Platform"/>
            <consortium name="The Broad Institute Genome Sequencing Center for Infectious Disease"/>
            <person name="Wu L."/>
            <person name="Ma J."/>
        </authorList>
    </citation>
    <scope>NUCLEOTIDE SEQUENCE [LARGE SCALE GENOMIC DNA]</scope>
    <source>
        <strain evidence="11">CGMCC 4.7106</strain>
    </source>
</reference>
<gene>
    <name evidence="8 10" type="primary">kdsA</name>
    <name evidence="10" type="ORF">ACFSSA_00295</name>
</gene>
<dbReference type="EMBL" id="JBHUIT010000001">
    <property type="protein sequence ID" value="MFD2255101.1"/>
    <property type="molecule type" value="Genomic_DNA"/>
</dbReference>
<name>A0ABW5D352_9BACT</name>
<evidence type="ECO:0000256" key="3">
    <source>
        <dbReference type="ARBA" id="ARBA00004845"/>
    </source>
</evidence>
<evidence type="ECO:0000256" key="5">
    <source>
        <dbReference type="ARBA" id="ARBA00022490"/>
    </source>
</evidence>
<comment type="subcellular location">
    <subcellularLocation>
        <location evidence="1 8">Cytoplasm</location>
    </subcellularLocation>
</comment>
<proteinExistence type="inferred from homology"/>
<dbReference type="GO" id="GO:0008676">
    <property type="term" value="F:3-deoxy-8-phosphooctulonate synthase activity"/>
    <property type="evidence" value="ECO:0007669"/>
    <property type="project" value="UniProtKB-EC"/>
</dbReference>
<dbReference type="NCBIfam" id="TIGR01362">
    <property type="entry name" value="KDO8P_synth"/>
    <property type="match status" value="1"/>
</dbReference>
<dbReference type="InterPro" id="IPR006269">
    <property type="entry name" value="KDO8P_synthase"/>
</dbReference>
<dbReference type="EC" id="2.5.1.55" evidence="8"/>
<dbReference type="Gene3D" id="3.20.20.70">
    <property type="entry name" value="Aldolase class I"/>
    <property type="match status" value="1"/>
</dbReference>
<comment type="catalytic activity">
    <reaction evidence="7 8">
        <text>D-arabinose 5-phosphate + phosphoenolpyruvate + H2O = 3-deoxy-alpha-D-manno-2-octulosonate-8-phosphate + phosphate</text>
        <dbReference type="Rhea" id="RHEA:14053"/>
        <dbReference type="ChEBI" id="CHEBI:15377"/>
        <dbReference type="ChEBI" id="CHEBI:43474"/>
        <dbReference type="ChEBI" id="CHEBI:57693"/>
        <dbReference type="ChEBI" id="CHEBI:58702"/>
        <dbReference type="ChEBI" id="CHEBI:85985"/>
        <dbReference type="EC" id="2.5.1.55"/>
    </reaction>
</comment>
<dbReference type="PANTHER" id="PTHR21057">
    <property type="entry name" value="PHOSPHO-2-DEHYDRO-3-DEOXYHEPTONATE ALDOLASE"/>
    <property type="match status" value="1"/>
</dbReference>
<evidence type="ECO:0000313" key="11">
    <source>
        <dbReference type="Proteomes" id="UP001597375"/>
    </source>
</evidence>
<evidence type="ECO:0000256" key="1">
    <source>
        <dbReference type="ARBA" id="ARBA00004496"/>
    </source>
</evidence>
<dbReference type="InterPro" id="IPR013785">
    <property type="entry name" value="Aldolase_TIM"/>
</dbReference>
<comment type="similarity">
    <text evidence="4 8">Belongs to the KdsA family.</text>
</comment>
<evidence type="ECO:0000313" key="10">
    <source>
        <dbReference type="EMBL" id="MFD2255101.1"/>
    </source>
</evidence>